<keyword evidence="2" id="KW-0548">Nucleotidyltransferase</keyword>
<dbReference type="GO" id="GO:0003964">
    <property type="term" value="F:RNA-directed DNA polymerase activity"/>
    <property type="evidence" value="ECO:0007669"/>
    <property type="project" value="UniProtKB-KW"/>
</dbReference>
<evidence type="ECO:0000256" key="1">
    <source>
        <dbReference type="ARBA" id="ARBA00034120"/>
    </source>
</evidence>
<accession>A0A5R8MCM0</accession>
<sequence>MLAALGNGVKGHKWFSLVDKVYRSSTLVGAWLQVYCNQGAAGVDQQSVSRFAAQAERYLEELQADLTEGRYRPQAVRRVEIPKGDGKRRPLGIPTVKDRIVQTAVKRVIEPIFEHEFLPMSYGFRPGRGCQ</sequence>
<dbReference type="SUPFAM" id="SSF56672">
    <property type="entry name" value="DNA/RNA polymerases"/>
    <property type="match status" value="1"/>
</dbReference>
<comment type="caution">
    <text evidence="2">The sequence shown here is derived from an EMBL/GenBank/DDBJ whole genome shotgun (WGS) entry which is preliminary data.</text>
</comment>
<dbReference type="PANTHER" id="PTHR34047">
    <property type="entry name" value="NUCLEAR INTRON MATURASE 1, MITOCHONDRIAL-RELATED"/>
    <property type="match status" value="1"/>
</dbReference>
<comment type="similarity">
    <text evidence="1">Belongs to the bacterial reverse transcriptase family.</text>
</comment>
<dbReference type="AlphaFoldDB" id="A0A5R8MCM0"/>
<keyword evidence="2" id="KW-0695">RNA-directed DNA polymerase</keyword>
<evidence type="ECO:0000313" key="2">
    <source>
        <dbReference type="EMBL" id="TLF47266.1"/>
    </source>
</evidence>
<keyword evidence="2" id="KW-0808">Transferase</keyword>
<dbReference type="EMBL" id="VBUI01000030">
    <property type="protein sequence ID" value="TLF47266.1"/>
    <property type="molecule type" value="Genomic_DNA"/>
</dbReference>
<organism evidence="2 3">
    <name type="scientific">Halomonas urmiana</name>
    <dbReference type="NCBI Taxonomy" id="490901"/>
    <lineage>
        <taxon>Bacteria</taxon>
        <taxon>Pseudomonadati</taxon>
        <taxon>Pseudomonadota</taxon>
        <taxon>Gammaproteobacteria</taxon>
        <taxon>Oceanospirillales</taxon>
        <taxon>Halomonadaceae</taxon>
        <taxon>Halomonas</taxon>
    </lineage>
</organism>
<feature type="non-terminal residue" evidence="2">
    <location>
        <position position="131"/>
    </location>
</feature>
<dbReference type="Proteomes" id="UP000306973">
    <property type="component" value="Unassembled WGS sequence"/>
</dbReference>
<evidence type="ECO:0000313" key="3">
    <source>
        <dbReference type="Proteomes" id="UP000306973"/>
    </source>
</evidence>
<reference evidence="2 3" key="1">
    <citation type="journal article" date="2007" name="Int. J. Syst. Evol. Microbiol.">
        <title>Halomonas saccharevitans sp. nov., Halomonas arcis sp. nov. and Halomonas subterranea sp. nov., halophilic bacteria isolated from hypersaline environments of China.</title>
        <authorList>
            <person name="Xu X.W."/>
            <person name="Wu Y.H."/>
            <person name="Zhou Z."/>
            <person name="Wang C.S."/>
            <person name="Zhou Y.G."/>
            <person name="Zhang H.B."/>
            <person name="Wang Y."/>
            <person name="Wu M."/>
        </authorList>
    </citation>
    <scope>NUCLEOTIDE SEQUENCE [LARGE SCALE GENOMIC DNA]</scope>
    <source>
        <strain evidence="2 3">TBZ3</strain>
    </source>
</reference>
<dbReference type="InterPro" id="IPR051083">
    <property type="entry name" value="GrpII_Intron_Splice-Mob/Def"/>
</dbReference>
<name>A0A5R8MCM0_9GAMM</name>
<dbReference type="InterPro" id="IPR043502">
    <property type="entry name" value="DNA/RNA_pol_sf"/>
</dbReference>
<keyword evidence="3" id="KW-1185">Reference proteome</keyword>
<dbReference type="PANTHER" id="PTHR34047:SF8">
    <property type="entry name" value="PROTEIN YKFC"/>
    <property type="match status" value="1"/>
</dbReference>
<protein>
    <submittedName>
        <fullName evidence="2">Group II intron reverse transcriptase/maturase</fullName>
    </submittedName>
</protein>
<proteinExistence type="inferred from homology"/>
<gene>
    <name evidence="2" type="ORF">FEI13_16445</name>
</gene>
<dbReference type="CDD" id="cd01651">
    <property type="entry name" value="RT_G2_intron"/>
    <property type="match status" value="1"/>
</dbReference>